<feature type="transmembrane region" description="Helical" evidence="13">
    <location>
        <begin position="50"/>
        <end position="70"/>
    </location>
</feature>
<dbReference type="PANTHER" id="PTHR30529:SF1">
    <property type="entry name" value="CYTOCHROME B561 HOMOLOG 2"/>
    <property type="match status" value="1"/>
</dbReference>
<evidence type="ECO:0000256" key="8">
    <source>
        <dbReference type="ARBA" id="ARBA00022982"/>
    </source>
</evidence>
<evidence type="ECO:0000256" key="9">
    <source>
        <dbReference type="ARBA" id="ARBA00022989"/>
    </source>
</evidence>
<evidence type="ECO:0000256" key="13">
    <source>
        <dbReference type="SAM" id="Phobius"/>
    </source>
</evidence>
<feature type="transmembrane region" description="Helical" evidence="13">
    <location>
        <begin position="147"/>
        <end position="166"/>
    </location>
</feature>
<evidence type="ECO:0000256" key="3">
    <source>
        <dbReference type="ARBA" id="ARBA00022448"/>
    </source>
</evidence>
<evidence type="ECO:0000256" key="6">
    <source>
        <dbReference type="ARBA" id="ARBA00022692"/>
    </source>
</evidence>
<comment type="caution">
    <text evidence="15">The sequence shown here is derived from an EMBL/GenBank/DDBJ whole genome shotgun (WGS) entry which is preliminary data.</text>
</comment>
<evidence type="ECO:0000256" key="12">
    <source>
        <dbReference type="ARBA" id="ARBA00037975"/>
    </source>
</evidence>
<feature type="transmembrane region" description="Helical" evidence="13">
    <location>
        <begin position="20"/>
        <end position="38"/>
    </location>
</feature>
<comment type="similarity">
    <text evidence="12">Belongs to the cytochrome b561 family.</text>
</comment>
<evidence type="ECO:0000256" key="4">
    <source>
        <dbReference type="ARBA" id="ARBA00022475"/>
    </source>
</evidence>
<dbReference type="Pfam" id="PF01292">
    <property type="entry name" value="Ni_hydr_CYTB"/>
    <property type="match status" value="1"/>
</dbReference>
<dbReference type="SUPFAM" id="SSF81342">
    <property type="entry name" value="Transmembrane di-heme cytochromes"/>
    <property type="match status" value="1"/>
</dbReference>
<dbReference type="InterPro" id="IPR016174">
    <property type="entry name" value="Di-haem_cyt_TM"/>
</dbReference>
<comment type="cofactor">
    <cofactor evidence="1">
        <name>heme b</name>
        <dbReference type="ChEBI" id="CHEBI:60344"/>
    </cofactor>
</comment>
<comment type="subcellular location">
    <subcellularLocation>
        <location evidence="2">Cell membrane</location>
        <topology evidence="2">Multi-pass membrane protein</topology>
    </subcellularLocation>
</comment>
<keyword evidence="6 13" id="KW-0812">Transmembrane</keyword>
<evidence type="ECO:0000256" key="11">
    <source>
        <dbReference type="ARBA" id="ARBA00023136"/>
    </source>
</evidence>
<evidence type="ECO:0000256" key="7">
    <source>
        <dbReference type="ARBA" id="ARBA00022723"/>
    </source>
</evidence>
<keyword evidence="7" id="KW-0479">Metal-binding</keyword>
<proteinExistence type="inferred from homology"/>
<dbReference type="EMBL" id="JBJVNW010000005">
    <property type="protein sequence ID" value="MFM9517851.1"/>
    <property type="molecule type" value="Genomic_DNA"/>
</dbReference>
<dbReference type="InterPro" id="IPR011577">
    <property type="entry name" value="Cyt_b561_bac/Ni-Hgenase"/>
</dbReference>
<evidence type="ECO:0000313" key="16">
    <source>
        <dbReference type="Proteomes" id="UP001631987"/>
    </source>
</evidence>
<gene>
    <name evidence="15" type="ORF">ACKKH4_11415</name>
</gene>
<keyword evidence="5" id="KW-0349">Heme</keyword>
<evidence type="ECO:0000256" key="2">
    <source>
        <dbReference type="ARBA" id="ARBA00004651"/>
    </source>
</evidence>
<keyword evidence="11 13" id="KW-0472">Membrane</keyword>
<feature type="domain" description="Cytochrome b561 bacterial/Ni-hydrogenase" evidence="14">
    <location>
        <begin position="12"/>
        <end position="174"/>
    </location>
</feature>
<reference evidence="15 16" key="1">
    <citation type="submission" date="2024-12" db="EMBL/GenBank/DDBJ databases">
        <title>Pseudomonas species isolated from Lotus nodules promote plant growth.</title>
        <authorList>
            <person name="Yu Y.-H."/>
            <person name="Kurtenbach J."/>
            <person name="Crosbie D."/>
            <person name="Brachmann A."/>
            <person name="Marin M."/>
        </authorList>
    </citation>
    <scope>NUCLEOTIDE SEQUENCE [LARGE SCALE GENOMIC DNA]</scope>
    <source>
        <strain evidence="15 16">PLb12A</strain>
    </source>
</reference>
<organism evidence="15 16">
    <name type="scientific">Pseudomonas monachiensis</name>
    <dbReference type="NCBI Taxonomy" id="3060212"/>
    <lineage>
        <taxon>Bacteria</taxon>
        <taxon>Pseudomonadati</taxon>
        <taxon>Pseudomonadota</taxon>
        <taxon>Gammaproteobacteria</taxon>
        <taxon>Pseudomonadales</taxon>
        <taxon>Pseudomonadaceae</taxon>
        <taxon>Pseudomonas</taxon>
    </lineage>
</organism>
<accession>A0ABW9H6V4</accession>
<keyword evidence="16" id="KW-1185">Reference proteome</keyword>
<keyword evidence="9 13" id="KW-1133">Transmembrane helix</keyword>
<evidence type="ECO:0000259" key="14">
    <source>
        <dbReference type="Pfam" id="PF01292"/>
    </source>
</evidence>
<evidence type="ECO:0000256" key="1">
    <source>
        <dbReference type="ARBA" id="ARBA00001970"/>
    </source>
</evidence>
<keyword evidence="8" id="KW-0249">Electron transport</keyword>
<dbReference type="PANTHER" id="PTHR30529">
    <property type="entry name" value="CYTOCHROME B561"/>
    <property type="match status" value="1"/>
</dbReference>
<sequence>MLIELKMTVSGYSRLRVLLHWLSAAVILWTLLSGFLVAGFEVSAHIKESVAFFNVSLTTVFIPFYLWRLFLFFTHTRFSGLRSLSLVEVLALFVHSSIYLIVGAVLVTGVLMMDRPINVFGVIGIAQPLSDPCLIALFVTVHTWACVVLSLLLAVHIGAVIVHEACNRRVLQRMSLRLCGKPGAGRLE</sequence>
<keyword evidence="10" id="KW-0408">Iron</keyword>
<feature type="transmembrane region" description="Helical" evidence="13">
    <location>
        <begin position="90"/>
        <end position="112"/>
    </location>
</feature>
<dbReference type="RefSeq" id="WP_236709757.1">
    <property type="nucleotide sequence ID" value="NZ_CP178857.1"/>
</dbReference>
<evidence type="ECO:0000256" key="5">
    <source>
        <dbReference type="ARBA" id="ARBA00022617"/>
    </source>
</evidence>
<dbReference type="Proteomes" id="UP001631987">
    <property type="component" value="Unassembled WGS sequence"/>
</dbReference>
<protein>
    <submittedName>
        <fullName evidence="15">Cytochrome b</fullName>
    </submittedName>
</protein>
<keyword evidence="4" id="KW-1003">Cell membrane</keyword>
<evidence type="ECO:0000313" key="15">
    <source>
        <dbReference type="EMBL" id="MFM9517851.1"/>
    </source>
</evidence>
<keyword evidence="3" id="KW-0813">Transport</keyword>
<dbReference type="InterPro" id="IPR052168">
    <property type="entry name" value="Cytochrome_b561_oxidase"/>
</dbReference>
<evidence type="ECO:0000256" key="10">
    <source>
        <dbReference type="ARBA" id="ARBA00023004"/>
    </source>
</evidence>
<name>A0ABW9H6V4_9PSED</name>